<keyword evidence="1" id="KW-0812">Transmembrane</keyword>
<keyword evidence="3" id="KW-1185">Reference proteome</keyword>
<evidence type="ECO:0000256" key="1">
    <source>
        <dbReference type="SAM" id="Phobius"/>
    </source>
</evidence>
<protein>
    <submittedName>
        <fullName evidence="2">Uncharacterized protein</fullName>
    </submittedName>
</protein>
<keyword evidence="1" id="KW-0472">Membrane</keyword>
<dbReference type="AlphaFoldDB" id="A0A6J8CNJ6"/>
<evidence type="ECO:0000313" key="3">
    <source>
        <dbReference type="Proteomes" id="UP000507470"/>
    </source>
</evidence>
<feature type="transmembrane region" description="Helical" evidence="1">
    <location>
        <begin position="75"/>
        <end position="96"/>
    </location>
</feature>
<dbReference type="Gene3D" id="2.170.300.10">
    <property type="entry name" value="Tie2 ligand-binding domain superfamily"/>
    <property type="match status" value="1"/>
</dbReference>
<proteinExistence type="predicted"/>
<dbReference type="Proteomes" id="UP000507470">
    <property type="component" value="Unassembled WGS sequence"/>
</dbReference>
<dbReference type="EMBL" id="CACVKT020005663">
    <property type="protein sequence ID" value="CAC5396939.1"/>
    <property type="molecule type" value="Genomic_DNA"/>
</dbReference>
<dbReference type="OrthoDB" id="9868586at2759"/>
<organism evidence="2 3">
    <name type="scientific">Mytilus coruscus</name>
    <name type="common">Sea mussel</name>
    <dbReference type="NCBI Taxonomy" id="42192"/>
    <lineage>
        <taxon>Eukaryota</taxon>
        <taxon>Metazoa</taxon>
        <taxon>Spiralia</taxon>
        <taxon>Lophotrochozoa</taxon>
        <taxon>Mollusca</taxon>
        <taxon>Bivalvia</taxon>
        <taxon>Autobranchia</taxon>
        <taxon>Pteriomorphia</taxon>
        <taxon>Mytilida</taxon>
        <taxon>Mytiloidea</taxon>
        <taxon>Mytilidae</taxon>
        <taxon>Mytilinae</taxon>
        <taxon>Mytilus</taxon>
    </lineage>
</organism>
<evidence type="ECO:0000313" key="2">
    <source>
        <dbReference type="EMBL" id="CAC5396939.1"/>
    </source>
</evidence>
<gene>
    <name evidence="2" type="ORF">MCOR_31439</name>
</gene>
<sequence>MQVFDKHSTALTVLKDIHYMISEYLAECPFGKFGKDCNGTCDCSNDVTCDVINGKCSEKEHPNSDGDINESKGTVMIYIMMAAAVIGLVCVVTMTLKAKEALCRKVQKPKKDTTKRKIKRRKAQRIIINPQRKSSDWIVYNRNNTIRGEAHIGTSSSSGIRQTSYDSIIHLAVGMMKASYNKEEYYSFEEMSLSVMNDFVDPLLYKALCWLTDAELFRKGIDATEIELRAR</sequence>
<reference evidence="2 3" key="1">
    <citation type="submission" date="2020-06" db="EMBL/GenBank/DDBJ databases">
        <authorList>
            <person name="Li R."/>
            <person name="Bekaert M."/>
        </authorList>
    </citation>
    <scope>NUCLEOTIDE SEQUENCE [LARGE SCALE GENOMIC DNA]</scope>
    <source>
        <strain evidence="3">wild</strain>
    </source>
</reference>
<accession>A0A6J8CNJ6</accession>
<name>A0A6J8CNJ6_MYTCO</name>
<keyword evidence="1" id="KW-1133">Transmembrane helix</keyword>